<name>A0A368VYU3_9ACTN</name>
<dbReference type="EMBL" id="QPJC01000001">
    <property type="protein sequence ID" value="RCW47167.1"/>
    <property type="molecule type" value="Genomic_DNA"/>
</dbReference>
<dbReference type="PIRSF" id="PIRSF008502">
    <property type="entry name" value="UCP008502"/>
    <property type="match status" value="1"/>
</dbReference>
<sequence length="182" mass="19613">MPTHIALLRGINVGGHNKVAMADLREVVRSLGHTDVATYIQSGNVVFSCPETETATLSNALEHAIAEDLGVRVRAVVLSRGELARVIAANPFPEETSPKCLHAVFRGEEFGPDEVTAVTVAVQRARERGGREDAHVMGRTLFLHTPDGLARSELATKLVRPEAGTTARNWATVTKLMTLLDA</sequence>
<dbReference type="PANTHER" id="PTHR36439:SF1">
    <property type="entry name" value="DUF1697 DOMAIN-CONTAINING PROTEIN"/>
    <property type="match status" value="1"/>
</dbReference>
<dbReference type="PANTHER" id="PTHR36439">
    <property type="entry name" value="BLL4334 PROTEIN"/>
    <property type="match status" value="1"/>
</dbReference>
<organism evidence="1 2">
    <name type="scientific">Halopolyspora algeriensis</name>
    <dbReference type="NCBI Taxonomy" id="1500506"/>
    <lineage>
        <taxon>Bacteria</taxon>
        <taxon>Bacillati</taxon>
        <taxon>Actinomycetota</taxon>
        <taxon>Actinomycetes</taxon>
        <taxon>Actinomycetes incertae sedis</taxon>
        <taxon>Halopolyspora</taxon>
    </lineage>
</organism>
<dbReference type="SUPFAM" id="SSF160379">
    <property type="entry name" value="SP0830-like"/>
    <property type="match status" value="1"/>
</dbReference>
<reference evidence="1 2" key="1">
    <citation type="submission" date="2018-07" db="EMBL/GenBank/DDBJ databases">
        <title>Genomic Encyclopedia of Type Strains, Phase III (KMG-III): the genomes of soil and plant-associated and newly described type strains.</title>
        <authorList>
            <person name="Whitman W."/>
        </authorList>
    </citation>
    <scope>NUCLEOTIDE SEQUENCE [LARGE SCALE GENOMIC DNA]</scope>
    <source>
        <strain evidence="1 2">CECT 8575</strain>
    </source>
</reference>
<protein>
    <submittedName>
        <fullName evidence="1">Uncharacterized protein (DUF1697 family)</fullName>
    </submittedName>
</protein>
<dbReference type="AlphaFoldDB" id="A0A368VYU3"/>
<proteinExistence type="predicted"/>
<gene>
    <name evidence="1" type="ORF">DFQ14_101512</name>
</gene>
<dbReference type="Pfam" id="PF08002">
    <property type="entry name" value="DUF1697"/>
    <property type="match status" value="1"/>
</dbReference>
<evidence type="ECO:0000313" key="2">
    <source>
        <dbReference type="Proteomes" id="UP000253495"/>
    </source>
</evidence>
<dbReference type="Proteomes" id="UP000253495">
    <property type="component" value="Unassembled WGS sequence"/>
</dbReference>
<evidence type="ECO:0000313" key="1">
    <source>
        <dbReference type="EMBL" id="RCW47167.1"/>
    </source>
</evidence>
<keyword evidence="2" id="KW-1185">Reference proteome</keyword>
<accession>A0A368VYU3</accession>
<dbReference type="Gene3D" id="3.30.70.1280">
    <property type="entry name" value="SP0830-like domains"/>
    <property type="match status" value="1"/>
</dbReference>
<comment type="caution">
    <text evidence="1">The sequence shown here is derived from an EMBL/GenBank/DDBJ whole genome shotgun (WGS) entry which is preliminary data.</text>
</comment>
<dbReference type="InterPro" id="IPR012545">
    <property type="entry name" value="DUF1697"/>
</dbReference>
<dbReference type="RefSeq" id="WP_158546639.1">
    <property type="nucleotide sequence ID" value="NZ_QPJC01000001.1"/>
</dbReference>